<dbReference type="InterPro" id="IPR014710">
    <property type="entry name" value="RmlC-like_jellyroll"/>
</dbReference>
<proteinExistence type="predicted"/>
<dbReference type="Gene3D" id="3.40.30.10">
    <property type="entry name" value="Glutaredoxin"/>
    <property type="match status" value="1"/>
</dbReference>
<feature type="domain" description="Cyclic nucleotide-binding" evidence="5">
    <location>
        <begin position="18"/>
        <end position="121"/>
    </location>
</feature>
<dbReference type="AlphaFoldDB" id="A0A937RF64"/>
<keyword evidence="2" id="KW-0560">Oxidoreductase</keyword>
<keyword evidence="1" id="KW-0285">Flavoprotein</keyword>
<dbReference type="SMART" id="SM00100">
    <property type="entry name" value="cNMP"/>
    <property type="match status" value="1"/>
</dbReference>
<dbReference type="PRINTS" id="PR00368">
    <property type="entry name" value="FADPNR"/>
</dbReference>
<organism evidence="6 7">
    <name type="scientific">Frankia nepalensis</name>
    <dbReference type="NCBI Taxonomy" id="1836974"/>
    <lineage>
        <taxon>Bacteria</taxon>
        <taxon>Bacillati</taxon>
        <taxon>Actinomycetota</taxon>
        <taxon>Actinomycetes</taxon>
        <taxon>Frankiales</taxon>
        <taxon>Frankiaceae</taxon>
        <taxon>Frankia</taxon>
    </lineage>
</organism>
<dbReference type="InterPro" id="IPR036188">
    <property type="entry name" value="FAD/NAD-bd_sf"/>
</dbReference>
<dbReference type="Proteomes" id="UP000604475">
    <property type="component" value="Unassembled WGS sequence"/>
</dbReference>
<dbReference type="InterPro" id="IPR018490">
    <property type="entry name" value="cNMP-bd_dom_sf"/>
</dbReference>
<dbReference type="InterPro" id="IPR050097">
    <property type="entry name" value="Ferredoxin-NADP_redctase_2"/>
</dbReference>
<dbReference type="InterPro" id="IPR023753">
    <property type="entry name" value="FAD/NAD-binding_dom"/>
</dbReference>
<sequence>MTITDTVGVTESPDSYGAYPRLSADQIETLATRGDHRDVAPGEVLIRESEPSDRFVVILRGSVQVITGYGSDEPQRLLVHGAGRFLGELGLLAGQASFYTAVAGEGAKILVVPVEQLAELLQCDTRLGDLIVRAFFIRREILIGLDAGFRIIGSRYSADTRRLREFAARNRLPHRYVDLEEDTDAEEALRALGLTPEDTPVVIWRDGKVLRNPSNARLAQAIGLTTPRPDSGVRDLLVIGAGPAGLAAAVYGAADGLTTTAFDATATGGQAATSSRIENYLGFPAGISGAELAERAAIQARRFGAEINLPAEAVSLVPDGELQAASLDLDGQRVEIVSRTVVVATGARYRELDVPGISELAATSVCYAATFMEARQCARHPVAVVGGGNSAGQAAVFLAEVTPRVYLLAREYDLHQKMSRYLVDRISRHPRIVVRTHTRLQRAEGDGCLEALVLEDLHTGEQESIPVHMLFVFIGARPHTDWLGDIVALDADGFVLTGTDAASAPRGDHARRLGRPPHPLETSRPGVFAAGDVRHGATRRVGSAVGDGAAAVQMLHDHLQRTGSAAR</sequence>
<dbReference type="Pfam" id="PF07992">
    <property type="entry name" value="Pyr_redox_2"/>
    <property type="match status" value="1"/>
</dbReference>
<evidence type="ECO:0000313" key="7">
    <source>
        <dbReference type="Proteomes" id="UP000604475"/>
    </source>
</evidence>
<gene>
    <name evidence="6" type="ORF">I7412_28460</name>
</gene>
<reference evidence="6" key="1">
    <citation type="submission" date="2020-12" db="EMBL/GenBank/DDBJ databases">
        <title>Genomic characterization of non-nitrogen-fixing Frankia strains.</title>
        <authorList>
            <person name="Carlos-Shanley C."/>
            <person name="Guerra T."/>
            <person name="Hahn D."/>
        </authorList>
    </citation>
    <scope>NUCLEOTIDE SEQUENCE</scope>
    <source>
        <strain evidence="6">CN6</strain>
    </source>
</reference>
<comment type="caution">
    <text evidence="6">The sequence shown here is derived from an EMBL/GenBank/DDBJ whole genome shotgun (WGS) entry which is preliminary data.</text>
</comment>
<dbReference type="Pfam" id="PF00027">
    <property type="entry name" value="cNMP_binding"/>
    <property type="match status" value="1"/>
</dbReference>
<dbReference type="SUPFAM" id="SSF51206">
    <property type="entry name" value="cAMP-binding domain-like"/>
    <property type="match status" value="1"/>
</dbReference>
<evidence type="ECO:0000259" key="5">
    <source>
        <dbReference type="PROSITE" id="PS50042"/>
    </source>
</evidence>
<evidence type="ECO:0000256" key="1">
    <source>
        <dbReference type="ARBA" id="ARBA00022630"/>
    </source>
</evidence>
<keyword evidence="7" id="KW-1185">Reference proteome</keyword>
<comment type="catalytic activity">
    <reaction evidence="3">
        <text>[thioredoxin]-dithiol + NADP(+) = [thioredoxin]-disulfide + NADPH + H(+)</text>
        <dbReference type="Rhea" id="RHEA:20345"/>
        <dbReference type="Rhea" id="RHEA-COMP:10698"/>
        <dbReference type="Rhea" id="RHEA-COMP:10700"/>
        <dbReference type="ChEBI" id="CHEBI:15378"/>
        <dbReference type="ChEBI" id="CHEBI:29950"/>
        <dbReference type="ChEBI" id="CHEBI:50058"/>
        <dbReference type="ChEBI" id="CHEBI:57783"/>
        <dbReference type="ChEBI" id="CHEBI:58349"/>
        <dbReference type="EC" id="1.8.1.9"/>
    </reaction>
</comment>
<evidence type="ECO:0000256" key="3">
    <source>
        <dbReference type="ARBA" id="ARBA00048132"/>
    </source>
</evidence>
<feature type="region of interest" description="Disordered" evidence="4">
    <location>
        <begin position="503"/>
        <end position="526"/>
    </location>
</feature>
<dbReference type="PANTHER" id="PTHR48105">
    <property type="entry name" value="THIOREDOXIN REDUCTASE 1-RELATED-RELATED"/>
    <property type="match status" value="1"/>
</dbReference>
<dbReference type="CDD" id="cd00038">
    <property type="entry name" value="CAP_ED"/>
    <property type="match status" value="1"/>
</dbReference>
<dbReference type="InterPro" id="IPR000595">
    <property type="entry name" value="cNMP-bd_dom"/>
</dbReference>
<dbReference type="EMBL" id="JAEACQ010000258">
    <property type="protein sequence ID" value="MBL7631023.1"/>
    <property type="molecule type" value="Genomic_DNA"/>
</dbReference>
<evidence type="ECO:0000256" key="4">
    <source>
        <dbReference type="SAM" id="MobiDB-lite"/>
    </source>
</evidence>
<dbReference type="PROSITE" id="PS50042">
    <property type="entry name" value="CNMP_BINDING_3"/>
    <property type="match status" value="1"/>
</dbReference>
<dbReference type="PRINTS" id="PR00469">
    <property type="entry name" value="PNDRDTASEII"/>
</dbReference>
<dbReference type="GO" id="GO:0004791">
    <property type="term" value="F:thioredoxin-disulfide reductase (NADPH) activity"/>
    <property type="evidence" value="ECO:0007669"/>
    <property type="project" value="UniProtKB-EC"/>
</dbReference>
<evidence type="ECO:0000313" key="6">
    <source>
        <dbReference type="EMBL" id="MBL7631023.1"/>
    </source>
</evidence>
<accession>A0A937RF64</accession>
<name>A0A937RF64_9ACTN</name>
<dbReference type="SUPFAM" id="SSF51905">
    <property type="entry name" value="FAD/NAD(P)-binding domain"/>
    <property type="match status" value="1"/>
</dbReference>
<dbReference type="RefSeq" id="WP_203000700.1">
    <property type="nucleotide sequence ID" value="NZ_JADWYU010000117.1"/>
</dbReference>
<protein>
    <submittedName>
        <fullName evidence="6">FAD-dependent oxidoreductase</fullName>
    </submittedName>
</protein>
<dbReference type="Gene3D" id="3.50.50.60">
    <property type="entry name" value="FAD/NAD(P)-binding domain"/>
    <property type="match status" value="2"/>
</dbReference>
<dbReference type="Gene3D" id="2.60.120.10">
    <property type="entry name" value="Jelly Rolls"/>
    <property type="match status" value="1"/>
</dbReference>
<evidence type="ECO:0000256" key="2">
    <source>
        <dbReference type="ARBA" id="ARBA00023002"/>
    </source>
</evidence>